<protein>
    <submittedName>
        <fullName evidence="3">Uncharacterized protein</fullName>
    </submittedName>
</protein>
<feature type="region of interest" description="Disordered" evidence="2">
    <location>
        <begin position="578"/>
        <end position="597"/>
    </location>
</feature>
<dbReference type="Proteomes" id="UP001215280">
    <property type="component" value="Unassembled WGS sequence"/>
</dbReference>
<keyword evidence="1" id="KW-0175">Coiled coil</keyword>
<evidence type="ECO:0000313" key="4">
    <source>
        <dbReference type="Proteomes" id="UP001215280"/>
    </source>
</evidence>
<sequence>MADVDHEMGSTESPIPHRPPPVSDGRVKHRAVPGVDRSKIDEMTEDINYYRSRLGEEAKRRKELEKTAATLEQMVKTARQDAADGAQIELNRYVADFEVASRKHYEAETAKTLSDLRASQHTVSQLENSLAKATEFLRAQEAQIATFQHQSTVQEEAEQSHHAELQHQTAAQEETERRLTEAEATLVTQKVAYEKAIAEKSNEIMALMARLQSPQGSAAAVPENFPATPPPLIPRFASRSRRKDRAVQQVFRSSGNRVPTLPLQLAPSPQLEQLNALDPTDDDSVTRITDIVQQVLAGMGIVQVTVQEETKKKKKHGPSKMAAAVKKQQAELAPEHDQSYKNGLRELWRVTNGIDTANGFKNYTPADSKRVEICNDGGDGPDPSDYSLDFGDGYASSLWNKAVIGKLVKGFQRARAASGGWGLPEVSDAYLEGELYGQLKRSQQAWALWRPRLLPALLRMETETEAIQRAEGYLGKRQSSTTSLACRRAKFTRRIETVKKIVLLKSHKGDPDLATWKFFKTMLEYLDVAGMSEEDSEVRILCEKPVNTFTVRLCAWRAPPIADYLRLIDETGQTLKKTNAAPRVRDGGASTAPAPEGLPRKMYDEAWLSNQPASYIEDLNISAEVFEFLVAATSSL</sequence>
<name>A0AAD7I9D0_9AGAR</name>
<feature type="region of interest" description="Disordered" evidence="2">
    <location>
        <begin position="1"/>
        <end position="31"/>
    </location>
</feature>
<accession>A0AAD7I9D0</accession>
<feature type="coiled-coil region" evidence="1">
    <location>
        <begin position="54"/>
        <end position="81"/>
    </location>
</feature>
<feature type="region of interest" description="Disordered" evidence="2">
    <location>
        <begin position="151"/>
        <end position="172"/>
    </location>
</feature>
<comment type="caution">
    <text evidence="3">The sequence shown here is derived from an EMBL/GenBank/DDBJ whole genome shotgun (WGS) entry which is preliminary data.</text>
</comment>
<evidence type="ECO:0000256" key="2">
    <source>
        <dbReference type="SAM" id="MobiDB-lite"/>
    </source>
</evidence>
<keyword evidence="4" id="KW-1185">Reference proteome</keyword>
<organism evidence="3 4">
    <name type="scientific">Mycena maculata</name>
    <dbReference type="NCBI Taxonomy" id="230809"/>
    <lineage>
        <taxon>Eukaryota</taxon>
        <taxon>Fungi</taxon>
        <taxon>Dikarya</taxon>
        <taxon>Basidiomycota</taxon>
        <taxon>Agaricomycotina</taxon>
        <taxon>Agaricomycetes</taxon>
        <taxon>Agaricomycetidae</taxon>
        <taxon>Agaricales</taxon>
        <taxon>Marasmiineae</taxon>
        <taxon>Mycenaceae</taxon>
        <taxon>Mycena</taxon>
    </lineage>
</organism>
<dbReference type="AlphaFoldDB" id="A0AAD7I9D0"/>
<evidence type="ECO:0000313" key="3">
    <source>
        <dbReference type="EMBL" id="KAJ7738031.1"/>
    </source>
</evidence>
<dbReference type="EMBL" id="JARJLG010000139">
    <property type="protein sequence ID" value="KAJ7738031.1"/>
    <property type="molecule type" value="Genomic_DNA"/>
</dbReference>
<proteinExistence type="predicted"/>
<gene>
    <name evidence="3" type="ORF">DFH07DRAFT_966182</name>
</gene>
<reference evidence="3" key="1">
    <citation type="submission" date="2023-03" db="EMBL/GenBank/DDBJ databases">
        <title>Massive genome expansion in bonnet fungi (Mycena s.s.) driven by repeated elements and novel gene families across ecological guilds.</title>
        <authorList>
            <consortium name="Lawrence Berkeley National Laboratory"/>
            <person name="Harder C.B."/>
            <person name="Miyauchi S."/>
            <person name="Viragh M."/>
            <person name="Kuo A."/>
            <person name="Thoen E."/>
            <person name="Andreopoulos B."/>
            <person name="Lu D."/>
            <person name="Skrede I."/>
            <person name="Drula E."/>
            <person name="Henrissat B."/>
            <person name="Morin E."/>
            <person name="Kohler A."/>
            <person name="Barry K."/>
            <person name="LaButti K."/>
            <person name="Morin E."/>
            <person name="Salamov A."/>
            <person name="Lipzen A."/>
            <person name="Mereny Z."/>
            <person name="Hegedus B."/>
            <person name="Baldrian P."/>
            <person name="Stursova M."/>
            <person name="Weitz H."/>
            <person name="Taylor A."/>
            <person name="Grigoriev I.V."/>
            <person name="Nagy L.G."/>
            <person name="Martin F."/>
            <person name="Kauserud H."/>
        </authorList>
    </citation>
    <scope>NUCLEOTIDE SEQUENCE</scope>
    <source>
        <strain evidence="3">CBHHK188m</strain>
    </source>
</reference>
<evidence type="ECO:0000256" key="1">
    <source>
        <dbReference type="SAM" id="Coils"/>
    </source>
</evidence>